<evidence type="ECO:0000313" key="3">
    <source>
        <dbReference type="Proteomes" id="UP000554235"/>
    </source>
</evidence>
<evidence type="ECO:0000256" key="1">
    <source>
        <dbReference type="SAM" id="MobiDB-lite"/>
    </source>
</evidence>
<feature type="compositionally biased region" description="Acidic residues" evidence="1">
    <location>
        <begin position="1"/>
        <end position="11"/>
    </location>
</feature>
<gene>
    <name evidence="2" type="ORF">FALBO_10857</name>
</gene>
<accession>A0A8H4L681</accession>
<feature type="non-terminal residue" evidence="2">
    <location>
        <position position="1"/>
    </location>
</feature>
<dbReference type="EMBL" id="JAADYS010001553">
    <property type="protein sequence ID" value="KAF4462323.1"/>
    <property type="molecule type" value="Genomic_DNA"/>
</dbReference>
<reference evidence="2 3" key="1">
    <citation type="submission" date="2020-01" db="EMBL/GenBank/DDBJ databases">
        <title>Identification and distribution of gene clusters putatively required for synthesis of sphingolipid metabolism inhibitors in phylogenetically diverse species of the filamentous fungus Fusarium.</title>
        <authorList>
            <person name="Kim H.-S."/>
            <person name="Busman M."/>
            <person name="Brown D.W."/>
            <person name="Divon H."/>
            <person name="Uhlig S."/>
            <person name="Proctor R.H."/>
        </authorList>
    </citation>
    <scope>NUCLEOTIDE SEQUENCE [LARGE SCALE GENOMIC DNA]</scope>
    <source>
        <strain evidence="2 3">NRRL 20459</strain>
    </source>
</reference>
<evidence type="ECO:0000313" key="2">
    <source>
        <dbReference type="EMBL" id="KAF4462323.1"/>
    </source>
</evidence>
<keyword evidence="3" id="KW-1185">Reference proteome</keyword>
<name>A0A8H4L681_9HYPO</name>
<dbReference type="AlphaFoldDB" id="A0A8H4L681"/>
<feature type="region of interest" description="Disordered" evidence="1">
    <location>
        <begin position="1"/>
        <end position="34"/>
    </location>
</feature>
<protein>
    <submittedName>
        <fullName evidence="2">Uncharacterized protein</fullName>
    </submittedName>
</protein>
<proteinExistence type="predicted"/>
<sequence length="109" mass="12294">EDDDDDDDDDDRAAKRPCTEPRSAQIVPNPVPVGWAPTGDWIPAHPRKGLEAIPASYWVAPEARWSFMTPERRANYANQSAEAQAAFREIWVIRFGEELNLEGDDENSL</sequence>
<comment type="caution">
    <text evidence="2">The sequence shown here is derived from an EMBL/GenBank/DDBJ whole genome shotgun (WGS) entry which is preliminary data.</text>
</comment>
<organism evidence="2 3">
    <name type="scientific">Fusarium albosuccineum</name>
    <dbReference type="NCBI Taxonomy" id="1237068"/>
    <lineage>
        <taxon>Eukaryota</taxon>
        <taxon>Fungi</taxon>
        <taxon>Dikarya</taxon>
        <taxon>Ascomycota</taxon>
        <taxon>Pezizomycotina</taxon>
        <taxon>Sordariomycetes</taxon>
        <taxon>Hypocreomycetidae</taxon>
        <taxon>Hypocreales</taxon>
        <taxon>Nectriaceae</taxon>
        <taxon>Fusarium</taxon>
        <taxon>Fusarium decemcellulare species complex</taxon>
    </lineage>
</organism>
<dbReference type="Proteomes" id="UP000554235">
    <property type="component" value="Unassembled WGS sequence"/>
</dbReference>